<keyword evidence="4" id="KW-1185">Reference proteome</keyword>
<dbReference type="NCBIfam" id="TIGR04183">
    <property type="entry name" value="Por_Secre_tail"/>
    <property type="match status" value="1"/>
</dbReference>
<evidence type="ECO:0000259" key="2">
    <source>
        <dbReference type="Pfam" id="PF18962"/>
    </source>
</evidence>
<dbReference type="AlphaFoldDB" id="A0A399T564"/>
<evidence type="ECO:0000313" key="3">
    <source>
        <dbReference type="EMBL" id="RIJ50084.1"/>
    </source>
</evidence>
<dbReference type="Gene3D" id="2.60.40.1080">
    <property type="match status" value="1"/>
</dbReference>
<dbReference type="Pfam" id="PF18962">
    <property type="entry name" value="Por_Secre_tail"/>
    <property type="match status" value="1"/>
</dbReference>
<reference evidence="3 4" key="1">
    <citation type="submission" date="2018-08" db="EMBL/GenBank/DDBJ databases">
        <title>Pallidiluteibacterium maritimus gen. nov., sp. nov., isolated from coastal sediment.</title>
        <authorList>
            <person name="Zhou L.Y."/>
        </authorList>
    </citation>
    <scope>NUCLEOTIDE SEQUENCE [LARGE SCALE GENOMIC DNA]</scope>
    <source>
        <strain evidence="3 4">XSD2</strain>
    </source>
</reference>
<evidence type="ECO:0000256" key="1">
    <source>
        <dbReference type="SAM" id="SignalP"/>
    </source>
</evidence>
<accession>A0A399T564</accession>
<proteinExistence type="predicted"/>
<dbReference type="Proteomes" id="UP000265926">
    <property type="component" value="Unassembled WGS sequence"/>
</dbReference>
<dbReference type="Gene3D" id="2.60.40.4070">
    <property type="match status" value="1"/>
</dbReference>
<comment type="caution">
    <text evidence="3">The sequence shown here is derived from an EMBL/GenBank/DDBJ whole genome shotgun (WGS) entry which is preliminary data.</text>
</comment>
<organism evidence="3 4">
    <name type="scientific">Maribellus luteus</name>
    <dbReference type="NCBI Taxonomy" id="2305463"/>
    <lineage>
        <taxon>Bacteria</taxon>
        <taxon>Pseudomonadati</taxon>
        <taxon>Bacteroidota</taxon>
        <taxon>Bacteroidia</taxon>
        <taxon>Marinilabiliales</taxon>
        <taxon>Prolixibacteraceae</taxon>
        <taxon>Maribellus</taxon>
    </lineage>
</organism>
<feature type="chain" id="PRO_5017181607" evidence="1">
    <location>
        <begin position="26"/>
        <end position="588"/>
    </location>
</feature>
<dbReference type="RefSeq" id="WP_119436771.1">
    <property type="nucleotide sequence ID" value="NZ_QWGR01000002.1"/>
</dbReference>
<protein>
    <submittedName>
        <fullName evidence="3">T9SS C-terminal target domain-containing protein</fullName>
    </submittedName>
</protein>
<dbReference type="InterPro" id="IPR026444">
    <property type="entry name" value="Secre_tail"/>
</dbReference>
<evidence type="ECO:0000313" key="4">
    <source>
        <dbReference type="Proteomes" id="UP000265926"/>
    </source>
</evidence>
<name>A0A399T564_9BACT</name>
<feature type="domain" description="Secretion system C-terminal sorting" evidence="2">
    <location>
        <begin position="503"/>
        <end position="585"/>
    </location>
</feature>
<feature type="signal peptide" evidence="1">
    <location>
        <begin position="1"/>
        <end position="25"/>
    </location>
</feature>
<sequence length="588" mass="65354">MKKFYSSTKPLLIAAALLLSFAAQSQESLVITVGDIILAPQGDTLVTAEYTDGNGNLVSDAKIGWITEPGYLGKVDRNGKLVANHPGEGYLIAKYKDLRDTVMLTVTGTPKPDDDDGMMEDEYPKIKIVPDNIRVEISDSVELRAFYIDSTGVKIDTTFEWWVEPMEVGMFSDSVPNLLYSAEAPGKGIIIARLGDLADTAKITVYETRDKKEKIQKEKDKQNNKGKQLTISPDDMMVYVGHAPIQYSATYKTNGNKHQNATYNWSVTDTTVAKIDQDGLLTLSGETGMTLVTANYSNFEASVELLVVDSTVDLEVNTISIRRVLPNGNELHPKYFKEGESYKIGGLPYPLNILNAGMLHFPFGCISEDIDIYMFIPEKYAEMNEDSTEVEFSEGVITGVKFSVVPAGSDTIVEPYWFNIPVELKLVYKQDLLDSLGIDPMNLDVFFAENTGFVSVDDEIAVVDTARNRIYASIEHFSTIVVKSADSKTTVDIIPEEKTAFDIYPNPFSTQTKIEFKLEQNTNINLSIYNLFGQEIKILANGEFQEGTHKFVWKGDKANGAKATTGIYLVRLIQDGKVNNVQRLVLNR</sequence>
<gene>
    <name evidence="3" type="ORF">D1614_04885</name>
</gene>
<dbReference type="SUPFAM" id="SSF49373">
    <property type="entry name" value="Invasin/intimin cell-adhesion fragments"/>
    <property type="match status" value="1"/>
</dbReference>
<dbReference type="EMBL" id="QWGR01000002">
    <property type="protein sequence ID" value="RIJ50084.1"/>
    <property type="molecule type" value="Genomic_DNA"/>
</dbReference>
<keyword evidence="1" id="KW-0732">Signal</keyword>
<dbReference type="OrthoDB" id="952861at2"/>
<dbReference type="InterPro" id="IPR008964">
    <property type="entry name" value="Invasin/intimin_cell_adhesion"/>
</dbReference>